<dbReference type="AlphaFoldDB" id="A0AA35WIC2"/>
<evidence type="ECO:0000313" key="2">
    <source>
        <dbReference type="Proteomes" id="UP001174909"/>
    </source>
</evidence>
<gene>
    <name evidence="1" type="ORF">GBAR_LOCUS9534</name>
</gene>
<dbReference type="Proteomes" id="UP001174909">
    <property type="component" value="Unassembled WGS sequence"/>
</dbReference>
<name>A0AA35WIC2_GEOBA</name>
<accession>A0AA35WIC2</accession>
<protein>
    <submittedName>
        <fullName evidence="1">Uncharacterized protein</fullName>
    </submittedName>
</protein>
<sequence>MARHVRRTFVVMELSWMVLSIDTGLLSIHLRAIRVVHLR</sequence>
<keyword evidence="2" id="KW-1185">Reference proteome</keyword>
<reference evidence="1" key="1">
    <citation type="submission" date="2023-03" db="EMBL/GenBank/DDBJ databases">
        <authorList>
            <person name="Steffen K."/>
            <person name="Cardenas P."/>
        </authorList>
    </citation>
    <scope>NUCLEOTIDE SEQUENCE</scope>
</reference>
<dbReference type="EMBL" id="CASHTH010001440">
    <property type="protein sequence ID" value="CAI8015400.1"/>
    <property type="molecule type" value="Genomic_DNA"/>
</dbReference>
<proteinExistence type="predicted"/>
<organism evidence="1 2">
    <name type="scientific">Geodia barretti</name>
    <name type="common">Barrett's horny sponge</name>
    <dbReference type="NCBI Taxonomy" id="519541"/>
    <lineage>
        <taxon>Eukaryota</taxon>
        <taxon>Metazoa</taxon>
        <taxon>Porifera</taxon>
        <taxon>Demospongiae</taxon>
        <taxon>Heteroscleromorpha</taxon>
        <taxon>Tetractinellida</taxon>
        <taxon>Astrophorina</taxon>
        <taxon>Geodiidae</taxon>
        <taxon>Geodia</taxon>
    </lineage>
</organism>
<evidence type="ECO:0000313" key="1">
    <source>
        <dbReference type="EMBL" id="CAI8015400.1"/>
    </source>
</evidence>
<comment type="caution">
    <text evidence="1">The sequence shown here is derived from an EMBL/GenBank/DDBJ whole genome shotgun (WGS) entry which is preliminary data.</text>
</comment>